<dbReference type="RefSeq" id="WP_237092089.1">
    <property type="nucleotide sequence ID" value="NZ_JAKKDL010000001.1"/>
</dbReference>
<sequence>MALSEDLNYLMDSLSCVTYNGAQHSLIQIEEKDPSAKLKKVNLNAGNGNWFCFNPDEGRKCSHLRRNSNLVLMSPLLKVDSRFDHHCACDAVIFICEGDNLIVVYIDLKSGNPTGYSSQFKSTRQFVRYLLSLTEEFSGRKISIYEERYIIFYGGENRPLLNKKTTIPKSNVKQSLPDNAYKREVKNDSTLYLRELLA</sequence>
<proteinExistence type="predicted"/>
<comment type="caution">
    <text evidence="2">The sequence shown here is derived from an EMBL/GenBank/DDBJ whole genome shotgun (WGS) entry which is preliminary data.</text>
</comment>
<dbReference type="EMBL" id="JAKKDL010000004">
    <property type="protein sequence ID" value="MCF7529560.1"/>
    <property type="molecule type" value="Genomic_DNA"/>
</dbReference>
<protein>
    <submittedName>
        <fullName evidence="2">Uncharacterized protein</fullName>
    </submittedName>
</protein>
<name>A0AAW5AEU8_9NEIS</name>
<evidence type="ECO:0000313" key="1">
    <source>
        <dbReference type="EMBL" id="MCF7528702.1"/>
    </source>
</evidence>
<dbReference type="AlphaFoldDB" id="A0AAW5AEU8"/>
<dbReference type="EMBL" id="JAKKDL010000001">
    <property type="protein sequence ID" value="MCF7528702.1"/>
    <property type="molecule type" value="Genomic_DNA"/>
</dbReference>
<organism evidence="2 3">
    <name type="scientific">Neisseria lisongii</name>
    <dbReference type="NCBI Taxonomy" id="2912188"/>
    <lineage>
        <taxon>Bacteria</taxon>
        <taxon>Pseudomonadati</taxon>
        <taxon>Pseudomonadota</taxon>
        <taxon>Betaproteobacteria</taxon>
        <taxon>Neisseriales</taxon>
        <taxon>Neisseriaceae</taxon>
        <taxon>Neisseria</taxon>
    </lineage>
</organism>
<gene>
    <name evidence="1" type="ORF">L4H06_00390</name>
    <name evidence="2" type="ORF">L4H06_04900</name>
</gene>
<evidence type="ECO:0000313" key="2">
    <source>
        <dbReference type="EMBL" id="MCF7529560.1"/>
    </source>
</evidence>
<dbReference type="Proteomes" id="UP001201397">
    <property type="component" value="Unassembled WGS sequence"/>
</dbReference>
<reference evidence="2" key="1">
    <citation type="submission" date="2022-01" db="EMBL/GenBank/DDBJ databases">
        <title>Neisseria sp. ZJ104.</title>
        <authorList>
            <person name="Yang C."/>
        </authorList>
    </citation>
    <scope>NUCLEOTIDE SEQUENCE</scope>
    <source>
        <strain evidence="2">ZJ104</strain>
    </source>
</reference>
<evidence type="ECO:0000313" key="3">
    <source>
        <dbReference type="Proteomes" id="UP001201397"/>
    </source>
</evidence>
<accession>A0AAW5AEU8</accession>